<feature type="region of interest" description="Disordered" evidence="1">
    <location>
        <begin position="33"/>
        <end position="63"/>
    </location>
</feature>
<name>A0A382CGS7_9ZZZZ</name>
<accession>A0A382CGS7</accession>
<protein>
    <submittedName>
        <fullName evidence="2">Uncharacterized protein</fullName>
    </submittedName>
</protein>
<gene>
    <name evidence="2" type="ORF">METZ01_LOCUS177715</name>
</gene>
<dbReference type="EMBL" id="UINC01034275">
    <property type="protein sequence ID" value="SVB24861.1"/>
    <property type="molecule type" value="Genomic_DNA"/>
</dbReference>
<evidence type="ECO:0000256" key="1">
    <source>
        <dbReference type="SAM" id="MobiDB-lite"/>
    </source>
</evidence>
<feature type="non-terminal residue" evidence="2">
    <location>
        <position position="63"/>
    </location>
</feature>
<sequence>MTNKNINEQLQLFANDNFKVNFHEIVEGYSNSELASNSENEIISVPEESVPTGKSEANLKNKK</sequence>
<reference evidence="2" key="1">
    <citation type="submission" date="2018-05" db="EMBL/GenBank/DDBJ databases">
        <authorList>
            <person name="Lanie J.A."/>
            <person name="Ng W.-L."/>
            <person name="Kazmierczak K.M."/>
            <person name="Andrzejewski T.M."/>
            <person name="Davidsen T.M."/>
            <person name="Wayne K.J."/>
            <person name="Tettelin H."/>
            <person name="Glass J.I."/>
            <person name="Rusch D."/>
            <person name="Podicherti R."/>
            <person name="Tsui H.-C.T."/>
            <person name="Winkler M.E."/>
        </authorList>
    </citation>
    <scope>NUCLEOTIDE SEQUENCE</scope>
</reference>
<dbReference type="AlphaFoldDB" id="A0A382CGS7"/>
<feature type="compositionally biased region" description="Low complexity" evidence="1">
    <location>
        <begin position="33"/>
        <end position="44"/>
    </location>
</feature>
<evidence type="ECO:0000313" key="2">
    <source>
        <dbReference type="EMBL" id="SVB24861.1"/>
    </source>
</evidence>
<organism evidence="2">
    <name type="scientific">marine metagenome</name>
    <dbReference type="NCBI Taxonomy" id="408172"/>
    <lineage>
        <taxon>unclassified sequences</taxon>
        <taxon>metagenomes</taxon>
        <taxon>ecological metagenomes</taxon>
    </lineage>
</organism>
<proteinExistence type="predicted"/>